<keyword evidence="8" id="KW-1185">Reference proteome</keyword>
<feature type="domain" description="Sushi" evidence="7">
    <location>
        <begin position="40"/>
        <end position="97"/>
    </location>
</feature>
<dbReference type="Gene3D" id="1.20.5.3730">
    <property type="match status" value="1"/>
</dbReference>
<proteinExistence type="predicted"/>
<dbReference type="InterPro" id="IPR051277">
    <property type="entry name" value="SEZ6_CSMD_C4BPB_Regulators"/>
</dbReference>
<keyword evidence="1 5" id="KW-0768">Sushi</keyword>
<evidence type="ECO:0000256" key="2">
    <source>
        <dbReference type="ARBA" id="ARBA00022729"/>
    </source>
</evidence>
<name>A0ABM3WCP9_ERIEU</name>
<keyword evidence="3" id="KW-0677">Repeat</keyword>
<organism evidence="8 9">
    <name type="scientific">Erinaceus europaeus</name>
    <name type="common">Western European hedgehog</name>
    <dbReference type="NCBI Taxonomy" id="9365"/>
    <lineage>
        <taxon>Eukaryota</taxon>
        <taxon>Metazoa</taxon>
        <taxon>Chordata</taxon>
        <taxon>Craniata</taxon>
        <taxon>Vertebrata</taxon>
        <taxon>Euteleostomi</taxon>
        <taxon>Mammalia</taxon>
        <taxon>Eutheria</taxon>
        <taxon>Laurasiatheria</taxon>
        <taxon>Eulipotyphla</taxon>
        <taxon>Erinaceidae</taxon>
        <taxon>Erinaceinae</taxon>
        <taxon>Erinaceus</taxon>
    </lineage>
</organism>
<evidence type="ECO:0000313" key="8">
    <source>
        <dbReference type="Proteomes" id="UP001652624"/>
    </source>
</evidence>
<keyword evidence="4 5" id="KW-1015">Disulfide bond</keyword>
<sequence>MAPQPRVLWLLGASALLLCPLVQCGESALRTDNPRPPLPPDCRVFPHIKHGSSEDVSSFFSFSTVVHYSCEDGYTLVGEAEISCRNAQWSAEAPQCRALCPKPDVANGELSWDKEQYLELETVIVQCGCGYGLLGPQSITCSENGTWSPEVPKCEWKVPTGCEQVLAGQKLLQCLGDPEAARLALEVYKLALEIRRLEEA</sequence>
<dbReference type="PROSITE" id="PS50923">
    <property type="entry name" value="SUSHI"/>
    <property type="match status" value="2"/>
</dbReference>
<protein>
    <submittedName>
        <fullName evidence="9">Apolipoprotein R-like isoform X1</fullName>
    </submittedName>
</protein>
<dbReference type="PANTHER" id="PTHR45656">
    <property type="entry name" value="PROTEIN CBR-CLEC-78"/>
    <property type="match status" value="1"/>
</dbReference>
<dbReference type="GeneID" id="132534583"/>
<evidence type="ECO:0000256" key="6">
    <source>
        <dbReference type="SAM" id="SignalP"/>
    </source>
</evidence>
<accession>A0ABM3WCP9</accession>
<feature type="domain" description="Sushi" evidence="7">
    <location>
        <begin position="98"/>
        <end position="156"/>
    </location>
</feature>
<evidence type="ECO:0000313" key="9">
    <source>
        <dbReference type="RefSeq" id="XP_060034354.1"/>
    </source>
</evidence>
<evidence type="ECO:0000259" key="7">
    <source>
        <dbReference type="PROSITE" id="PS50923"/>
    </source>
</evidence>
<dbReference type="SMART" id="SM00032">
    <property type="entry name" value="CCP"/>
    <property type="match status" value="2"/>
</dbReference>
<feature type="disulfide bond" evidence="5">
    <location>
        <begin position="127"/>
        <end position="154"/>
    </location>
</feature>
<dbReference type="PANTHER" id="PTHR45656:SF4">
    <property type="entry name" value="PROTEIN CBR-CLEC-78"/>
    <property type="match status" value="1"/>
</dbReference>
<reference evidence="9" key="1">
    <citation type="submission" date="2025-08" db="UniProtKB">
        <authorList>
            <consortium name="RefSeq"/>
        </authorList>
    </citation>
    <scope>IDENTIFICATION</scope>
</reference>
<dbReference type="Proteomes" id="UP001652624">
    <property type="component" value="Chromosome 19"/>
</dbReference>
<evidence type="ECO:0000256" key="1">
    <source>
        <dbReference type="ARBA" id="ARBA00022659"/>
    </source>
</evidence>
<evidence type="ECO:0000256" key="3">
    <source>
        <dbReference type="ARBA" id="ARBA00022737"/>
    </source>
</evidence>
<evidence type="ECO:0000256" key="5">
    <source>
        <dbReference type="PROSITE-ProRule" id="PRU00302"/>
    </source>
</evidence>
<dbReference type="SUPFAM" id="SSF57535">
    <property type="entry name" value="Complement control module/SCR domain"/>
    <property type="match status" value="2"/>
</dbReference>
<dbReference type="Pfam" id="PF00084">
    <property type="entry name" value="Sushi"/>
    <property type="match status" value="2"/>
</dbReference>
<dbReference type="InterPro" id="IPR040514">
    <property type="entry name" value="C4bp_oligo"/>
</dbReference>
<dbReference type="CDD" id="cd00033">
    <property type="entry name" value="CCP"/>
    <property type="match status" value="2"/>
</dbReference>
<feature type="signal peptide" evidence="6">
    <location>
        <begin position="1"/>
        <end position="24"/>
    </location>
</feature>
<gene>
    <name evidence="9" type="primary">LOC132534583</name>
</gene>
<keyword evidence="2 6" id="KW-0732">Signal</keyword>
<dbReference type="InterPro" id="IPR035976">
    <property type="entry name" value="Sushi/SCR/CCP_sf"/>
</dbReference>
<dbReference type="Pfam" id="PF18453">
    <property type="entry name" value="C4bp_oligo"/>
    <property type="match status" value="1"/>
</dbReference>
<evidence type="ECO:0000256" key="4">
    <source>
        <dbReference type="ARBA" id="ARBA00023157"/>
    </source>
</evidence>
<feature type="chain" id="PRO_5045271210" evidence="6">
    <location>
        <begin position="25"/>
        <end position="200"/>
    </location>
</feature>
<comment type="caution">
    <text evidence="5">Lacks conserved residue(s) required for the propagation of feature annotation.</text>
</comment>
<dbReference type="RefSeq" id="XP_060034354.1">
    <property type="nucleotide sequence ID" value="XM_060178371.1"/>
</dbReference>
<dbReference type="InterPro" id="IPR000436">
    <property type="entry name" value="Sushi_SCR_CCP_dom"/>
</dbReference>
<dbReference type="Gene3D" id="2.10.70.10">
    <property type="entry name" value="Complement Module, domain 1"/>
    <property type="match status" value="2"/>
</dbReference>